<dbReference type="OMA" id="VEMAEYK"/>
<dbReference type="RefSeq" id="XP_020070514.1">
    <property type="nucleotide sequence ID" value="XM_020214947.1"/>
</dbReference>
<evidence type="ECO:0000313" key="5">
    <source>
        <dbReference type="EMBL" id="ODV73475.1"/>
    </source>
</evidence>
<evidence type="ECO:0000259" key="3">
    <source>
        <dbReference type="PROSITE" id="PS51192"/>
    </source>
</evidence>
<dbReference type="InterPro" id="IPR027417">
    <property type="entry name" value="P-loop_NTPase"/>
</dbReference>
<dbReference type="GO" id="GO:0005524">
    <property type="term" value="F:ATP binding"/>
    <property type="evidence" value="ECO:0007669"/>
    <property type="project" value="InterPro"/>
</dbReference>
<evidence type="ECO:0000256" key="2">
    <source>
        <dbReference type="SAM" id="MobiDB-lite"/>
    </source>
</evidence>
<dbReference type="CDD" id="cd18032">
    <property type="entry name" value="DEXHc_RE_I_III_res"/>
    <property type="match status" value="1"/>
</dbReference>
<keyword evidence="1" id="KW-0547">Nucleotide-binding</keyword>
<dbReference type="EMBL" id="KV453930">
    <property type="protein sequence ID" value="ODV73475.1"/>
    <property type="molecule type" value="Genomic_DNA"/>
</dbReference>
<dbReference type="InterPro" id="IPR014001">
    <property type="entry name" value="Helicase_ATP-bd"/>
</dbReference>
<organism evidence="5 6">
    <name type="scientific">Cyberlindnera jadinii (strain ATCC 18201 / CBS 1600 / BCRC 20928 / JCM 3617 / NBRC 0987 / NRRL Y-1542)</name>
    <name type="common">Torula yeast</name>
    <name type="synonym">Candida utilis</name>
    <dbReference type="NCBI Taxonomy" id="983966"/>
    <lineage>
        <taxon>Eukaryota</taxon>
        <taxon>Fungi</taxon>
        <taxon>Dikarya</taxon>
        <taxon>Ascomycota</taxon>
        <taxon>Saccharomycotina</taxon>
        <taxon>Saccharomycetes</taxon>
        <taxon>Phaffomycetales</taxon>
        <taxon>Phaffomycetaceae</taxon>
        <taxon>Cyberlindnera</taxon>
    </lineage>
</organism>
<gene>
    <name evidence="5" type="ORF">CYBJADRAFT_167520</name>
</gene>
<keyword evidence="6" id="KW-1185">Reference proteome</keyword>
<dbReference type="GO" id="GO:0070125">
    <property type="term" value="P:mitochondrial translational elongation"/>
    <property type="evidence" value="ECO:0007669"/>
    <property type="project" value="TreeGrafter"/>
</dbReference>
<dbReference type="PANTHER" id="PTHR47396:SF1">
    <property type="entry name" value="ATP-DEPENDENT HELICASE IRC3-RELATED"/>
    <property type="match status" value="1"/>
</dbReference>
<evidence type="ECO:0000259" key="4">
    <source>
        <dbReference type="PROSITE" id="PS51194"/>
    </source>
</evidence>
<dbReference type="Proteomes" id="UP000094389">
    <property type="component" value="Unassembled WGS sequence"/>
</dbReference>
<dbReference type="Pfam" id="PF00271">
    <property type="entry name" value="Helicase_C"/>
    <property type="match status" value="1"/>
</dbReference>
<dbReference type="PROSITE" id="PS51194">
    <property type="entry name" value="HELICASE_CTER"/>
    <property type="match status" value="1"/>
</dbReference>
<dbReference type="InterPro" id="IPR050742">
    <property type="entry name" value="Helicase_Restrict-Modif_Enz"/>
</dbReference>
<dbReference type="GO" id="GO:0032042">
    <property type="term" value="P:mitochondrial DNA metabolic process"/>
    <property type="evidence" value="ECO:0007669"/>
    <property type="project" value="TreeGrafter"/>
</dbReference>
<reference evidence="5 6" key="1">
    <citation type="journal article" date="2016" name="Proc. Natl. Acad. Sci. U.S.A.">
        <title>Comparative genomics of biotechnologically important yeasts.</title>
        <authorList>
            <person name="Riley R."/>
            <person name="Haridas S."/>
            <person name="Wolfe K.H."/>
            <person name="Lopes M.R."/>
            <person name="Hittinger C.T."/>
            <person name="Goeker M."/>
            <person name="Salamov A.A."/>
            <person name="Wisecaver J.H."/>
            <person name="Long T.M."/>
            <person name="Calvey C.H."/>
            <person name="Aerts A.L."/>
            <person name="Barry K.W."/>
            <person name="Choi C."/>
            <person name="Clum A."/>
            <person name="Coughlan A.Y."/>
            <person name="Deshpande S."/>
            <person name="Douglass A.P."/>
            <person name="Hanson S.J."/>
            <person name="Klenk H.-P."/>
            <person name="LaButti K.M."/>
            <person name="Lapidus A."/>
            <person name="Lindquist E.A."/>
            <person name="Lipzen A.M."/>
            <person name="Meier-Kolthoff J.P."/>
            <person name="Ohm R.A."/>
            <person name="Otillar R.P."/>
            <person name="Pangilinan J.L."/>
            <person name="Peng Y."/>
            <person name="Rokas A."/>
            <person name="Rosa C.A."/>
            <person name="Scheuner C."/>
            <person name="Sibirny A.A."/>
            <person name="Slot J.C."/>
            <person name="Stielow J.B."/>
            <person name="Sun H."/>
            <person name="Kurtzman C.P."/>
            <person name="Blackwell M."/>
            <person name="Grigoriev I.V."/>
            <person name="Jeffries T.W."/>
        </authorList>
    </citation>
    <scope>NUCLEOTIDE SEQUENCE [LARGE SCALE GENOMIC DNA]</scope>
    <source>
        <strain evidence="6">ATCC 18201 / CBS 1600 / BCRC 20928 / JCM 3617 / NBRC 0987 / NRRL Y-1542</strain>
    </source>
</reference>
<evidence type="ECO:0000313" key="6">
    <source>
        <dbReference type="Proteomes" id="UP000094389"/>
    </source>
</evidence>
<dbReference type="OrthoDB" id="16911at2759"/>
<accession>A0A1E4S1T6</accession>
<dbReference type="GO" id="GO:0000403">
    <property type="term" value="F:Y-form DNA binding"/>
    <property type="evidence" value="ECO:0007669"/>
    <property type="project" value="TreeGrafter"/>
</dbReference>
<sequence length="705" mass="79369">MVFRSQVGRKFLFNRTSSSVACSIKRVSTSLPIPTSSQRTSLHNSSKSQHSGQIHLRDYQQECIDRCLASLESGKRKIAVSLPTGGGKTVIFASLINKIRQMNDDVGKTLVLVHRKELAIQAAQTCKNLCPGKRVEVEMAEYKATEYADIVIASVQTLVRGRIQNWDPHQFKTIIVDEAHHSAADSYKAVFDHFEVDNPNSDIALVGFSATMRREDNKALGEVFEEIVYHMDLLDLIKKDHLTDVKLTTIRLADADLKDVAIARGDFVLGGLSKVINKPSNIDVVIGTYLQFEKDYNVSSTLVFAVDIGHVESLYRGFEEAGVSVRAVTSKTKLRDRQMYVEDFKEGKVSVLVNCGVFTEGTDIPNIDCILLVRPTKSRNLLIQMIGRGVRKHHSKDFCHVVDFVGVGSKDLVSLPTLGGLPSDFGLEGMSFADMERVKRQQDHFEQKRKVNESERRQGELVTNFTNEELDAISGLQFTTFESLSNFLSTSNNLSDDEIVRSFDEPWCHSPSKGLWFLVFPEIKPQIHLRLQAHTSGNFPVDFYKGLKTNGFDDTFNKLHSDVRPGTVYTLELYQENAKFLKKNPRNFYVTRFNRQLSAPISSDIRVPLMKGSLLASAMLGEHTRPSKRKGWRSEQPTKRQVAALASLLMSKCFKDQTIREQIENILQKNYTRGDLSDFMGSYAIFKMSGLKAIASEVESKLHFT</sequence>
<keyword evidence="1" id="KW-0347">Helicase</keyword>
<dbReference type="GO" id="GO:0005759">
    <property type="term" value="C:mitochondrial matrix"/>
    <property type="evidence" value="ECO:0007669"/>
    <property type="project" value="TreeGrafter"/>
</dbReference>
<dbReference type="GO" id="GO:0016787">
    <property type="term" value="F:hydrolase activity"/>
    <property type="evidence" value="ECO:0007669"/>
    <property type="project" value="UniProtKB-KW"/>
</dbReference>
<dbReference type="Gene3D" id="3.40.50.300">
    <property type="entry name" value="P-loop containing nucleotide triphosphate hydrolases"/>
    <property type="match status" value="2"/>
</dbReference>
<dbReference type="AlphaFoldDB" id="A0A1E4S1T6"/>
<dbReference type="SUPFAM" id="SSF52540">
    <property type="entry name" value="P-loop containing nucleoside triphosphate hydrolases"/>
    <property type="match status" value="1"/>
</dbReference>
<dbReference type="GO" id="GO:0061749">
    <property type="term" value="F:forked DNA-dependent helicase activity"/>
    <property type="evidence" value="ECO:0007669"/>
    <property type="project" value="TreeGrafter"/>
</dbReference>
<dbReference type="PANTHER" id="PTHR47396">
    <property type="entry name" value="TYPE I RESTRICTION ENZYME ECOKI R PROTEIN"/>
    <property type="match status" value="1"/>
</dbReference>
<dbReference type="PROSITE" id="PS51192">
    <property type="entry name" value="HELICASE_ATP_BIND_1"/>
    <property type="match status" value="1"/>
</dbReference>
<feature type="region of interest" description="Disordered" evidence="2">
    <location>
        <begin position="33"/>
        <end position="52"/>
    </location>
</feature>
<dbReference type="GeneID" id="30989343"/>
<feature type="domain" description="Helicase ATP-binding" evidence="3">
    <location>
        <begin position="69"/>
        <end position="230"/>
    </location>
</feature>
<dbReference type="InterPro" id="IPR001650">
    <property type="entry name" value="Helicase_C-like"/>
</dbReference>
<dbReference type="InterPro" id="IPR006935">
    <property type="entry name" value="Helicase/UvrB_N"/>
</dbReference>
<evidence type="ECO:0000256" key="1">
    <source>
        <dbReference type="ARBA" id="ARBA00022806"/>
    </source>
</evidence>
<dbReference type="STRING" id="983966.A0A1E4S1T6"/>
<name>A0A1E4S1T6_CYBJN</name>
<protein>
    <submittedName>
        <fullName evidence="5">p-loop containing nucleoside triphosphate hydrolase protein</fullName>
    </submittedName>
</protein>
<dbReference type="CDD" id="cd18799">
    <property type="entry name" value="SF2_C_EcoAI-like"/>
    <property type="match status" value="1"/>
</dbReference>
<dbReference type="GO" id="GO:0036121">
    <property type="term" value="F:double-stranded DNA helicase activity"/>
    <property type="evidence" value="ECO:0007669"/>
    <property type="project" value="TreeGrafter"/>
</dbReference>
<dbReference type="Pfam" id="PF04851">
    <property type="entry name" value="ResIII"/>
    <property type="match status" value="1"/>
</dbReference>
<keyword evidence="1" id="KW-0067">ATP-binding</keyword>
<dbReference type="SMART" id="SM00487">
    <property type="entry name" value="DEXDc"/>
    <property type="match status" value="1"/>
</dbReference>
<keyword evidence="5" id="KW-0378">Hydrolase</keyword>
<feature type="domain" description="Helicase C-terminal" evidence="4">
    <location>
        <begin position="291"/>
        <end position="462"/>
    </location>
</feature>
<proteinExistence type="predicted"/>
<dbReference type="SMART" id="SM00490">
    <property type="entry name" value="HELICc"/>
    <property type="match status" value="1"/>
</dbReference>